<accession>G7UV35</accession>
<dbReference type="Proteomes" id="UP000005870">
    <property type="component" value="Chromosome"/>
</dbReference>
<evidence type="ECO:0000313" key="1">
    <source>
        <dbReference type="EMBL" id="AER56315.1"/>
    </source>
</evidence>
<reference evidence="1 2" key="1">
    <citation type="journal article" date="2012" name="J. Bacteriol.">
        <title>Complete Genome Sequence of the BTEX-Degrading Bacterium Pseudoxanthomonas spadix BD-a59.</title>
        <authorList>
            <person name="Lee S.H."/>
            <person name="Jin H.M."/>
            <person name="Lee H.J."/>
            <person name="Kim J.M."/>
            <person name="Jeon C.O."/>
        </authorList>
    </citation>
    <scope>NUCLEOTIDE SEQUENCE [LARGE SCALE GENOMIC DNA]</scope>
    <source>
        <strain evidence="1 2">BD-a59</strain>
    </source>
</reference>
<dbReference type="AlphaFoldDB" id="G7UV35"/>
<dbReference type="HOGENOM" id="CLU_2957338_0_0_6"/>
<gene>
    <name evidence="1" type="ordered locus">DSC_08320</name>
</gene>
<evidence type="ECO:0000313" key="2">
    <source>
        <dbReference type="Proteomes" id="UP000005870"/>
    </source>
</evidence>
<organism evidence="1 2">
    <name type="scientific">Pseudoxanthomonas spadix (strain BD-a59)</name>
    <dbReference type="NCBI Taxonomy" id="1045855"/>
    <lineage>
        <taxon>Bacteria</taxon>
        <taxon>Pseudomonadati</taxon>
        <taxon>Pseudomonadota</taxon>
        <taxon>Gammaproteobacteria</taxon>
        <taxon>Lysobacterales</taxon>
        <taxon>Lysobacteraceae</taxon>
        <taxon>Pseudoxanthomonas</taxon>
    </lineage>
</organism>
<protein>
    <submittedName>
        <fullName evidence="1">Uncharacterized protein</fullName>
    </submittedName>
</protein>
<dbReference type="KEGG" id="psd:DSC_08320"/>
<sequence length="59" mass="6670">MGSTTLVRLLMGQLPFDGIGMESPLIEFRRGHLALRIWFAFNLSMALHHTSDVLNDVRS</sequence>
<dbReference type="EMBL" id="CP003093">
    <property type="protein sequence ID" value="AER56315.1"/>
    <property type="molecule type" value="Genomic_DNA"/>
</dbReference>
<name>G7UV35_PSEUP</name>
<keyword evidence="2" id="KW-1185">Reference proteome</keyword>
<proteinExistence type="predicted"/>